<dbReference type="Gramene" id="TKV93078">
    <property type="protein sequence ID" value="TKV93078"/>
    <property type="gene ID" value="SEVIR_9G202600v2"/>
</dbReference>
<keyword evidence="2" id="KW-1185">Reference proteome</keyword>
<organism evidence="1 2">
    <name type="scientific">Setaria viridis</name>
    <name type="common">Green bristlegrass</name>
    <name type="synonym">Setaria italica subsp. viridis</name>
    <dbReference type="NCBI Taxonomy" id="4556"/>
    <lineage>
        <taxon>Eukaryota</taxon>
        <taxon>Viridiplantae</taxon>
        <taxon>Streptophyta</taxon>
        <taxon>Embryophyta</taxon>
        <taxon>Tracheophyta</taxon>
        <taxon>Spermatophyta</taxon>
        <taxon>Magnoliopsida</taxon>
        <taxon>Liliopsida</taxon>
        <taxon>Poales</taxon>
        <taxon>Poaceae</taxon>
        <taxon>PACMAD clade</taxon>
        <taxon>Panicoideae</taxon>
        <taxon>Panicodae</taxon>
        <taxon>Paniceae</taxon>
        <taxon>Cenchrinae</taxon>
        <taxon>Setaria</taxon>
    </lineage>
</organism>
<evidence type="ECO:0000313" key="1">
    <source>
        <dbReference type="EMBL" id="TKV93078.1"/>
    </source>
</evidence>
<gene>
    <name evidence="1" type="ORF">SEVIR_9G202600v2</name>
</gene>
<evidence type="ECO:0000313" key="2">
    <source>
        <dbReference type="Proteomes" id="UP000298652"/>
    </source>
</evidence>
<reference evidence="1" key="1">
    <citation type="submission" date="2019-03" db="EMBL/GenBank/DDBJ databases">
        <title>WGS assembly of Setaria viridis.</title>
        <authorList>
            <person name="Huang P."/>
            <person name="Jenkins J."/>
            <person name="Grimwood J."/>
            <person name="Barry K."/>
            <person name="Healey A."/>
            <person name="Mamidi S."/>
            <person name="Sreedasyam A."/>
            <person name="Shu S."/>
            <person name="Feldman M."/>
            <person name="Wu J."/>
            <person name="Yu Y."/>
            <person name="Chen C."/>
            <person name="Johnson J."/>
            <person name="Rokhsar D."/>
            <person name="Baxter I."/>
            <person name="Schmutz J."/>
            <person name="Brutnell T."/>
            <person name="Kellogg E."/>
        </authorList>
    </citation>
    <scope>NUCLEOTIDE SEQUENCE [LARGE SCALE GENOMIC DNA]</scope>
</reference>
<sequence length="101" mass="11238">MHVGYIITLGQLQRYKTAGSCKPEGKRDDQAQQTASSFVVREKSIGSCTRLSLRAALASQFCYCLANRILFLLAFVFQPAYKLKRTGPLETALVLCKLSTF</sequence>
<accession>A0A4U6SY92</accession>
<dbReference type="EMBL" id="CM016560">
    <property type="protein sequence ID" value="TKV93078.1"/>
    <property type="molecule type" value="Genomic_DNA"/>
</dbReference>
<dbReference type="AlphaFoldDB" id="A0A4U6SY92"/>
<name>A0A4U6SY92_SETVI</name>
<dbReference type="Proteomes" id="UP000298652">
    <property type="component" value="Chromosome 9"/>
</dbReference>
<protein>
    <submittedName>
        <fullName evidence="1">Uncharacterized protein</fullName>
    </submittedName>
</protein>
<proteinExistence type="predicted"/>